<dbReference type="Pfam" id="PF03466">
    <property type="entry name" value="LysR_substrate"/>
    <property type="match status" value="1"/>
</dbReference>
<evidence type="ECO:0000256" key="3">
    <source>
        <dbReference type="ARBA" id="ARBA00023125"/>
    </source>
</evidence>
<dbReference type="InterPro" id="IPR000847">
    <property type="entry name" value="LysR_HTH_N"/>
</dbReference>
<keyword evidence="4" id="KW-0804">Transcription</keyword>
<reference evidence="7" key="1">
    <citation type="journal article" date="2019" name="Int. J. Syst. Evol. Microbiol.">
        <title>The Global Catalogue of Microorganisms (GCM) 10K type strain sequencing project: providing services to taxonomists for standard genome sequencing and annotation.</title>
        <authorList>
            <consortium name="The Broad Institute Genomics Platform"/>
            <consortium name="The Broad Institute Genome Sequencing Center for Infectious Disease"/>
            <person name="Wu L."/>
            <person name="Ma J."/>
        </authorList>
    </citation>
    <scope>NUCLEOTIDE SEQUENCE [LARGE SCALE GENOMIC DNA]</scope>
    <source>
        <strain evidence="7">JCM 17342</strain>
    </source>
</reference>
<dbReference type="Gene3D" id="3.40.190.10">
    <property type="entry name" value="Periplasmic binding protein-like II"/>
    <property type="match status" value="2"/>
</dbReference>
<dbReference type="RefSeq" id="WP_344879832.1">
    <property type="nucleotide sequence ID" value="NZ_BAABAL010000018.1"/>
</dbReference>
<dbReference type="InterPro" id="IPR005119">
    <property type="entry name" value="LysR_subst-bd"/>
</dbReference>
<dbReference type="Proteomes" id="UP001501747">
    <property type="component" value="Unassembled WGS sequence"/>
</dbReference>
<gene>
    <name evidence="6" type="ORF">GCM10022247_52190</name>
</gene>
<dbReference type="SUPFAM" id="SSF46785">
    <property type="entry name" value="Winged helix' DNA-binding domain"/>
    <property type="match status" value="1"/>
</dbReference>
<dbReference type="InterPro" id="IPR036388">
    <property type="entry name" value="WH-like_DNA-bd_sf"/>
</dbReference>
<sequence>METRRLQLLLELSRLGSMRAVADALSTTTSSVSQQIAVLAREVGTPLLEPDGRRVRLTPAGRRLAEHAVTILAAVESARADLHPGTDPVGTVRTAGFATAISRSLLPLVLEFADSHPGLRMTLHEHEPAESLALLVADEVDLAMVYDYNLAPAPLDPSLESSPLWTAPWALGVPEHLAAGVSGNALAVFEAFREHDLIGNSRNRADEDVVRVLTSLAGAGPAVRHKADSLDLVEEMIVAGLGVGLLPADRPHRAGVRLLPLAEPEVRLRSYAVIRKGRSTWPPLALLLEKLVEKRLSAVP</sequence>
<dbReference type="PANTHER" id="PTHR30346:SF29">
    <property type="entry name" value="LYSR SUBSTRATE-BINDING"/>
    <property type="match status" value="1"/>
</dbReference>
<name>A0ABP7T5Y8_9PSEU</name>
<accession>A0ABP7T5Y8</accession>
<dbReference type="PROSITE" id="PS50931">
    <property type="entry name" value="HTH_LYSR"/>
    <property type="match status" value="1"/>
</dbReference>
<evidence type="ECO:0000256" key="2">
    <source>
        <dbReference type="ARBA" id="ARBA00023015"/>
    </source>
</evidence>
<feature type="domain" description="HTH lysR-type" evidence="5">
    <location>
        <begin position="1"/>
        <end position="58"/>
    </location>
</feature>
<evidence type="ECO:0000259" key="5">
    <source>
        <dbReference type="PROSITE" id="PS50931"/>
    </source>
</evidence>
<keyword evidence="2" id="KW-0805">Transcription regulation</keyword>
<dbReference type="Pfam" id="PF00126">
    <property type="entry name" value="HTH_1"/>
    <property type="match status" value="1"/>
</dbReference>
<evidence type="ECO:0000256" key="4">
    <source>
        <dbReference type="ARBA" id="ARBA00023163"/>
    </source>
</evidence>
<comment type="caution">
    <text evidence="6">The sequence shown here is derived from an EMBL/GenBank/DDBJ whole genome shotgun (WGS) entry which is preliminary data.</text>
</comment>
<keyword evidence="7" id="KW-1185">Reference proteome</keyword>
<comment type="similarity">
    <text evidence="1">Belongs to the LysR transcriptional regulatory family.</text>
</comment>
<proteinExistence type="inferred from homology"/>
<dbReference type="SUPFAM" id="SSF53850">
    <property type="entry name" value="Periplasmic binding protein-like II"/>
    <property type="match status" value="1"/>
</dbReference>
<keyword evidence="3" id="KW-0238">DNA-binding</keyword>
<evidence type="ECO:0000313" key="6">
    <source>
        <dbReference type="EMBL" id="GAA4021555.1"/>
    </source>
</evidence>
<protein>
    <submittedName>
        <fullName evidence="6">LysR family transcriptional regulator</fullName>
    </submittedName>
</protein>
<dbReference type="InterPro" id="IPR036390">
    <property type="entry name" value="WH_DNA-bd_sf"/>
</dbReference>
<dbReference type="Gene3D" id="1.10.10.10">
    <property type="entry name" value="Winged helix-like DNA-binding domain superfamily/Winged helix DNA-binding domain"/>
    <property type="match status" value="1"/>
</dbReference>
<evidence type="ECO:0000256" key="1">
    <source>
        <dbReference type="ARBA" id="ARBA00009437"/>
    </source>
</evidence>
<organism evidence="6 7">
    <name type="scientific">Allokutzneria multivorans</name>
    <dbReference type="NCBI Taxonomy" id="1142134"/>
    <lineage>
        <taxon>Bacteria</taxon>
        <taxon>Bacillati</taxon>
        <taxon>Actinomycetota</taxon>
        <taxon>Actinomycetes</taxon>
        <taxon>Pseudonocardiales</taxon>
        <taxon>Pseudonocardiaceae</taxon>
        <taxon>Allokutzneria</taxon>
    </lineage>
</organism>
<dbReference type="PANTHER" id="PTHR30346">
    <property type="entry name" value="TRANSCRIPTIONAL DUAL REGULATOR HCAR-RELATED"/>
    <property type="match status" value="1"/>
</dbReference>
<evidence type="ECO:0000313" key="7">
    <source>
        <dbReference type="Proteomes" id="UP001501747"/>
    </source>
</evidence>
<dbReference type="EMBL" id="BAABAL010000018">
    <property type="protein sequence ID" value="GAA4021555.1"/>
    <property type="molecule type" value="Genomic_DNA"/>
</dbReference>